<proteinExistence type="inferred from homology"/>
<dbReference type="InterPro" id="IPR051241">
    <property type="entry name" value="DZIP_RILPL"/>
</dbReference>
<feature type="coiled-coil region" evidence="12">
    <location>
        <begin position="100"/>
        <end position="141"/>
    </location>
</feature>
<evidence type="ECO:0000256" key="9">
    <source>
        <dbReference type="ARBA" id="ARBA00023212"/>
    </source>
</evidence>
<dbReference type="PROSITE" id="PS00028">
    <property type="entry name" value="ZINC_FINGER_C2H2_1"/>
    <property type="match status" value="1"/>
</dbReference>
<feature type="domain" description="C2H2-type" evidence="14">
    <location>
        <begin position="146"/>
        <end position="177"/>
    </location>
</feature>
<feature type="region of interest" description="Disordered" evidence="13">
    <location>
        <begin position="590"/>
        <end position="639"/>
    </location>
</feature>
<dbReference type="InterPro" id="IPR013087">
    <property type="entry name" value="Znf_C2H2_type"/>
</dbReference>
<dbReference type="OrthoDB" id="515971at2759"/>
<evidence type="ECO:0000256" key="8">
    <source>
        <dbReference type="ARBA" id="ARBA00023054"/>
    </source>
</evidence>
<dbReference type="GO" id="GO:0036064">
    <property type="term" value="C:ciliary basal body"/>
    <property type="evidence" value="ECO:0007669"/>
    <property type="project" value="TreeGrafter"/>
</dbReference>
<feature type="compositionally biased region" description="Basic and acidic residues" evidence="13">
    <location>
        <begin position="233"/>
        <end position="253"/>
    </location>
</feature>
<dbReference type="AlphaFoldDB" id="A0A0A1X316"/>
<comment type="subcellular location">
    <subcellularLocation>
        <location evidence="2">Cytoplasm</location>
        <location evidence="2">Cytoskeleton</location>
        <location evidence="2">Cilium basal body</location>
    </subcellularLocation>
    <subcellularLocation>
        <location evidence="1">Cytoplasm</location>
        <location evidence="1">Cytoskeleton</location>
        <location evidence="1">Microtubule organizing center</location>
        <location evidence="1">Centrosome</location>
        <location evidence="1">Centriole</location>
    </subcellularLocation>
</comment>
<dbReference type="PANTHER" id="PTHR21502:SF3">
    <property type="entry name" value="CILIUM ASSEMBLY PROTEIN DZIP1L"/>
    <property type="match status" value="1"/>
</dbReference>
<name>A0A0A1X316_ZEUCU</name>
<dbReference type="EMBL" id="GBXI01008780">
    <property type="protein sequence ID" value="JAD05512.1"/>
    <property type="molecule type" value="Transcribed_RNA"/>
</dbReference>
<reference evidence="15" key="2">
    <citation type="journal article" date="2015" name="Gigascience">
        <title>Reconstructing a comprehensive transcriptome assembly of a white-pupal translocated strain of the pest fruit fly Bactrocera cucurbitae.</title>
        <authorList>
            <person name="Sim S.B."/>
            <person name="Calla B."/>
            <person name="Hall B."/>
            <person name="DeRego T."/>
            <person name="Geib S.M."/>
        </authorList>
    </citation>
    <scope>NUCLEOTIDE SEQUENCE</scope>
</reference>
<dbReference type="InterPro" id="IPR032714">
    <property type="entry name" value="DZIP1_N"/>
</dbReference>
<evidence type="ECO:0000256" key="1">
    <source>
        <dbReference type="ARBA" id="ARBA00004114"/>
    </source>
</evidence>
<dbReference type="GO" id="GO:0005737">
    <property type="term" value="C:cytoplasm"/>
    <property type="evidence" value="ECO:0007669"/>
    <property type="project" value="TreeGrafter"/>
</dbReference>
<dbReference type="GO" id="GO:0060271">
    <property type="term" value="P:cilium assembly"/>
    <property type="evidence" value="ECO:0007669"/>
    <property type="project" value="TreeGrafter"/>
</dbReference>
<dbReference type="PROSITE" id="PS50157">
    <property type="entry name" value="ZINC_FINGER_C2H2_2"/>
    <property type="match status" value="1"/>
</dbReference>
<accession>A0A0A1X316</accession>
<dbReference type="GO" id="GO:0005814">
    <property type="term" value="C:centriole"/>
    <property type="evidence" value="ECO:0007669"/>
    <property type="project" value="UniProtKB-SubCell"/>
</dbReference>
<evidence type="ECO:0000313" key="15">
    <source>
        <dbReference type="EMBL" id="JAD05512.1"/>
    </source>
</evidence>
<evidence type="ECO:0000259" key="14">
    <source>
        <dbReference type="PROSITE" id="PS50157"/>
    </source>
</evidence>
<keyword evidence="6 11" id="KW-0863">Zinc-finger</keyword>
<feature type="compositionally biased region" description="Polar residues" evidence="13">
    <location>
        <begin position="277"/>
        <end position="287"/>
    </location>
</feature>
<evidence type="ECO:0000256" key="10">
    <source>
        <dbReference type="ARBA" id="ARBA00023273"/>
    </source>
</evidence>
<keyword evidence="7" id="KW-0862">Zinc</keyword>
<feature type="region of interest" description="Disordered" evidence="13">
    <location>
        <begin position="233"/>
        <end position="254"/>
    </location>
</feature>
<dbReference type="InterPro" id="IPR058883">
    <property type="entry name" value="DZIP1_dom"/>
</dbReference>
<keyword evidence="4" id="KW-0963">Cytoplasm</keyword>
<dbReference type="PANTHER" id="PTHR21502">
    <property type="entry name" value="ZINC FINGER PROTEIN DZIP1"/>
    <property type="match status" value="1"/>
</dbReference>
<evidence type="ECO:0000256" key="12">
    <source>
        <dbReference type="SAM" id="Coils"/>
    </source>
</evidence>
<organism evidence="15">
    <name type="scientific">Zeugodacus cucurbitae</name>
    <name type="common">Melon fruit fly</name>
    <name type="synonym">Bactrocera cucurbitae</name>
    <dbReference type="NCBI Taxonomy" id="28588"/>
    <lineage>
        <taxon>Eukaryota</taxon>
        <taxon>Metazoa</taxon>
        <taxon>Ecdysozoa</taxon>
        <taxon>Arthropoda</taxon>
        <taxon>Hexapoda</taxon>
        <taxon>Insecta</taxon>
        <taxon>Pterygota</taxon>
        <taxon>Neoptera</taxon>
        <taxon>Endopterygota</taxon>
        <taxon>Diptera</taxon>
        <taxon>Brachycera</taxon>
        <taxon>Muscomorpha</taxon>
        <taxon>Tephritoidea</taxon>
        <taxon>Tephritidae</taxon>
        <taxon>Zeugodacus</taxon>
        <taxon>Zeugodacus</taxon>
    </lineage>
</organism>
<evidence type="ECO:0000256" key="7">
    <source>
        <dbReference type="ARBA" id="ARBA00022833"/>
    </source>
</evidence>
<evidence type="ECO:0000256" key="13">
    <source>
        <dbReference type="SAM" id="MobiDB-lite"/>
    </source>
</evidence>
<evidence type="ECO:0000256" key="5">
    <source>
        <dbReference type="ARBA" id="ARBA00022723"/>
    </source>
</evidence>
<protein>
    <submittedName>
        <fullName evidence="15">Zinc finger protein DZIP1L</fullName>
    </submittedName>
</protein>
<dbReference type="Pfam" id="PF13815">
    <property type="entry name" value="Dzip-like_N"/>
    <property type="match status" value="1"/>
</dbReference>
<dbReference type="CTD" id="22873"/>
<keyword evidence="8 12" id="KW-0175">Coiled coil</keyword>
<feature type="compositionally biased region" description="Polar residues" evidence="13">
    <location>
        <begin position="174"/>
        <end position="184"/>
    </location>
</feature>
<feature type="compositionally biased region" description="Basic and acidic residues" evidence="13">
    <location>
        <begin position="617"/>
        <end position="635"/>
    </location>
</feature>
<dbReference type="Pfam" id="PF25977">
    <property type="entry name" value="DZIP1"/>
    <property type="match status" value="1"/>
</dbReference>
<keyword evidence="5" id="KW-0479">Metal-binding</keyword>
<feature type="region of interest" description="Disordered" evidence="13">
    <location>
        <begin position="267"/>
        <end position="293"/>
    </location>
</feature>
<evidence type="ECO:0000256" key="4">
    <source>
        <dbReference type="ARBA" id="ARBA00022490"/>
    </source>
</evidence>
<dbReference type="GO" id="GO:0008270">
    <property type="term" value="F:zinc ion binding"/>
    <property type="evidence" value="ECO:0007669"/>
    <property type="project" value="UniProtKB-KW"/>
</dbReference>
<reference evidence="15" key="1">
    <citation type="submission" date="2014-11" db="EMBL/GenBank/DDBJ databases">
        <authorList>
            <person name="Geib S."/>
        </authorList>
    </citation>
    <scope>NUCLEOTIDE SEQUENCE</scope>
</reference>
<feature type="region of interest" description="Disordered" evidence="13">
    <location>
        <begin position="172"/>
        <end position="200"/>
    </location>
</feature>
<evidence type="ECO:0000256" key="6">
    <source>
        <dbReference type="ARBA" id="ARBA00022771"/>
    </source>
</evidence>
<comment type="similarity">
    <text evidence="3">Belongs to the DZIP C2H2-type zinc-finger protein family.</text>
</comment>
<keyword evidence="10" id="KW-0966">Cell projection</keyword>
<evidence type="ECO:0000256" key="3">
    <source>
        <dbReference type="ARBA" id="ARBA00009131"/>
    </source>
</evidence>
<keyword evidence="9" id="KW-0206">Cytoskeleton</keyword>
<feature type="coiled-coil region" evidence="12">
    <location>
        <begin position="393"/>
        <end position="427"/>
    </location>
</feature>
<evidence type="ECO:0000256" key="11">
    <source>
        <dbReference type="PROSITE-ProRule" id="PRU00042"/>
    </source>
</evidence>
<gene>
    <name evidence="15" type="primary">dzip1l</name>
    <name evidence="15" type="ORF">g.2100</name>
</gene>
<dbReference type="SMART" id="SM00355">
    <property type="entry name" value="ZnF_C2H2"/>
    <property type="match status" value="1"/>
</dbReference>
<evidence type="ECO:0000256" key="2">
    <source>
        <dbReference type="ARBA" id="ARBA00004120"/>
    </source>
</evidence>
<dbReference type="GeneID" id="105216717"/>
<sequence>MSINFNYNYPQLAREAGFKLRQYKDGPIDWRILGTIEIERLLQDQRFEQVDALLAHLSEAPLATILDTNILDSGIAKYFVVSQFAIQYLLFCRKFLDETIRELREAHAESQMDVAKLRKSLVEANNEILQLHKKITQIEAIHEVIYPCHLCTKSFISNDALNIHISRRHGMHMTNRTTGGTDTGVSERHVDTSASGGATKEREHNDLQLINAIKLELEIKQLKERLNNAERDIRERNTAVSNSRRDTPREPAKTVKSIAIQSELVETKEQDDGADATLNSTSASTDSSEMRERKAQLTNLQTKIQEFEAWRQTQQTNNEESIAEINRKLGEIVHTLEEAKAAPTVSPVTAVAETKVEEECMDAAALTRRGSPSVEDLERLLTQKVVEIGQKSAEKLEEFVHNMEVNYKEKLNELEREIKKRNAAEIRMTSPDKATDIAAQNAINAETKTVTRATSIAEASIPQRDIKYTAFNPTESDSSLSVEPKPEAAKRMPRIRRSINVVSEVYATNKAKHTDETYLIMDKEVTQDTTAVKPKPRVRKIRGIEAASPNKKNTQGEELYSLSAESNRTFVKPEDADLAMDERVENDSTDIAESLSSESEESSSKSELAPTVQKTTNIKEKKKKEDMKKPKEPPKPKLFTRNDAQRMVNKRLIAAGLEPKSNVISTVAMKRLSAKLVDKRHKLKQKYPNFYATRNKIKKLVDKLCSTKLPGPVEDMLMHTKPIKPKTTYDIARQKRDDVQVSTEIDSFETLELTSTPIQTAQNMYEKDAFKQRLEKILASPMRQPNNEDVVFGDQQLTTAQIHAAPPVPLTRKRVMFNTLSK</sequence>